<dbReference type="FunFam" id="2.40.50.140:FF:000090">
    <property type="entry name" value="Replication protein A subunit"/>
    <property type="match status" value="1"/>
</dbReference>
<dbReference type="CDD" id="cd04475">
    <property type="entry name" value="RPA1_DBD_B"/>
    <property type="match status" value="1"/>
</dbReference>
<proteinExistence type="inferred from homology"/>
<gene>
    <name evidence="8" type="ORF">g.56347</name>
</gene>
<evidence type="ECO:0008006" key="9">
    <source>
        <dbReference type="Google" id="ProtNLM"/>
    </source>
</evidence>
<evidence type="ECO:0000313" key="8">
    <source>
        <dbReference type="EMBL" id="JAS70745.1"/>
    </source>
</evidence>
<feature type="non-terminal residue" evidence="8">
    <location>
        <position position="1"/>
    </location>
</feature>
<dbReference type="PANTHER" id="PTHR47165:SF4">
    <property type="entry name" value="OS03G0429900 PROTEIN"/>
    <property type="match status" value="1"/>
</dbReference>
<dbReference type="GO" id="GO:0003677">
    <property type="term" value="F:DNA binding"/>
    <property type="evidence" value="ECO:0007669"/>
    <property type="project" value="UniProtKB-KW"/>
</dbReference>
<evidence type="ECO:0000256" key="3">
    <source>
        <dbReference type="ARBA" id="ARBA00022771"/>
    </source>
</evidence>
<dbReference type="GO" id="GO:0008270">
    <property type="term" value="F:zinc ion binding"/>
    <property type="evidence" value="ECO:0007669"/>
    <property type="project" value="UniProtKB-KW"/>
</dbReference>
<evidence type="ECO:0000256" key="4">
    <source>
        <dbReference type="ARBA" id="ARBA00022833"/>
    </source>
</evidence>
<organism evidence="8">
    <name type="scientific">Homalodisca liturata</name>
    <dbReference type="NCBI Taxonomy" id="320908"/>
    <lineage>
        <taxon>Eukaryota</taxon>
        <taxon>Metazoa</taxon>
        <taxon>Ecdysozoa</taxon>
        <taxon>Arthropoda</taxon>
        <taxon>Hexapoda</taxon>
        <taxon>Insecta</taxon>
        <taxon>Pterygota</taxon>
        <taxon>Neoptera</taxon>
        <taxon>Paraneoptera</taxon>
        <taxon>Hemiptera</taxon>
        <taxon>Auchenorrhyncha</taxon>
        <taxon>Membracoidea</taxon>
        <taxon>Cicadellidae</taxon>
        <taxon>Cicadellinae</taxon>
        <taxon>Proconiini</taxon>
        <taxon>Homalodisca</taxon>
    </lineage>
</organism>
<dbReference type="InterPro" id="IPR031657">
    <property type="entry name" value="REPA_OB_2"/>
</dbReference>
<comment type="similarity">
    <text evidence="1">Belongs to the replication factor A protein 1 family.</text>
</comment>
<dbReference type="Pfam" id="PF08646">
    <property type="entry name" value="Rep_fac-A_C"/>
    <property type="match status" value="1"/>
</dbReference>
<protein>
    <recommendedName>
        <fullName evidence="9">Replication factor A C-terminal domain-containing protein</fullName>
    </recommendedName>
</protein>
<evidence type="ECO:0000256" key="2">
    <source>
        <dbReference type="ARBA" id="ARBA00022723"/>
    </source>
</evidence>
<reference evidence="8" key="1">
    <citation type="submission" date="2015-11" db="EMBL/GenBank/DDBJ databases">
        <title>De novo transcriptome assembly of four potential Pierce s Disease insect vectors from Arizona vineyards.</title>
        <authorList>
            <person name="Tassone E.E."/>
        </authorList>
    </citation>
    <scope>NUCLEOTIDE SEQUENCE</scope>
</reference>
<evidence type="ECO:0000256" key="1">
    <source>
        <dbReference type="ARBA" id="ARBA00005690"/>
    </source>
</evidence>
<feature type="domain" description="Replication factor A C-terminal" evidence="6">
    <location>
        <begin position="102"/>
        <end position="247"/>
    </location>
</feature>
<dbReference type="SUPFAM" id="SSF50249">
    <property type="entry name" value="Nucleic acid-binding proteins"/>
    <property type="match status" value="2"/>
</dbReference>
<keyword evidence="2" id="KW-0479">Metal-binding</keyword>
<dbReference type="InterPro" id="IPR013955">
    <property type="entry name" value="Rep_factor-A_C"/>
</dbReference>
<name>A0A1B6H7P3_9HEMI</name>
<evidence type="ECO:0000259" key="7">
    <source>
        <dbReference type="Pfam" id="PF16900"/>
    </source>
</evidence>
<dbReference type="Pfam" id="PF16900">
    <property type="entry name" value="REPA_OB_2"/>
    <property type="match status" value="1"/>
</dbReference>
<sequence>KRDLFVVDETGGCRLTLWGPAAEREYDPDSVLCMKAVRVGEFNGINLSTIPSSQVIANCDAPEAIEVMAWYQSGGRDAVVERPVRPAQRQMISAVKDGEIEYATIQGSILHIREDGLYYEACPNDGCNKKVIAEDSGNYRCEKCNYTYPNCNYRYMLSLNISDFTGQIWVSLFDESGKSLFGMSAQQLKEMGDESPQELQNLLQSIISREFTIRMRIKNDIYNGESRRRFSCLTCTPVDCISETQKMLDVIEHA</sequence>
<feature type="domain" description="Replication protein A OB" evidence="7">
    <location>
        <begin position="1"/>
        <end position="58"/>
    </location>
</feature>
<accession>A0A1B6H7P3</accession>
<evidence type="ECO:0000256" key="5">
    <source>
        <dbReference type="ARBA" id="ARBA00023125"/>
    </source>
</evidence>
<dbReference type="InterPro" id="IPR012340">
    <property type="entry name" value="NA-bd_OB-fold"/>
</dbReference>
<dbReference type="PANTHER" id="PTHR47165">
    <property type="entry name" value="OS03G0429900 PROTEIN"/>
    <property type="match status" value="1"/>
</dbReference>
<dbReference type="AlphaFoldDB" id="A0A1B6H7P3"/>
<evidence type="ECO:0000259" key="6">
    <source>
        <dbReference type="Pfam" id="PF08646"/>
    </source>
</evidence>
<keyword evidence="3" id="KW-0863">Zinc-finger</keyword>
<dbReference type="InterPro" id="IPR047192">
    <property type="entry name" value="Euk_RPA1_DBD_C"/>
</dbReference>
<dbReference type="CDD" id="cd04476">
    <property type="entry name" value="RPA1_DBD_C"/>
    <property type="match status" value="1"/>
</dbReference>
<keyword evidence="5" id="KW-0238">DNA-binding</keyword>
<dbReference type="Gene3D" id="2.40.50.140">
    <property type="entry name" value="Nucleic acid-binding proteins"/>
    <property type="match status" value="2"/>
</dbReference>
<keyword evidence="4" id="KW-0862">Zinc</keyword>
<dbReference type="EMBL" id="GECU01036961">
    <property type="protein sequence ID" value="JAS70745.1"/>
    <property type="molecule type" value="Transcribed_RNA"/>
</dbReference>